<proteinExistence type="predicted"/>
<dbReference type="InterPro" id="IPR015943">
    <property type="entry name" value="WD40/YVTN_repeat-like_dom_sf"/>
</dbReference>
<evidence type="ECO:0008006" key="4">
    <source>
        <dbReference type="Google" id="ProtNLM"/>
    </source>
</evidence>
<dbReference type="AlphaFoldDB" id="A0A6A6TD87"/>
<evidence type="ECO:0000313" key="2">
    <source>
        <dbReference type="EMBL" id="KAF2657271.1"/>
    </source>
</evidence>
<dbReference type="Proteomes" id="UP000799324">
    <property type="component" value="Unassembled WGS sequence"/>
</dbReference>
<reference evidence="2" key="1">
    <citation type="journal article" date="2020" name="Stud. Mycol.">
        <title>101 Dothideomycetes genomes: a test case for predicting lifestyles and emergence of pathogens.</title>
        <authorList>
            <person name="Haridas S."/>
            <person name="Albert R."/>
            <person name="Binder M."/>
            <person name="Bloem J."/>
            <person name="Labutti K."/>
            <person name="Salamov A."/>
            <person name="Andreopoulos B."/>
            <person name="Baker S."/>
            <person name="Barry K."/>
            <person name="Bills G."/>
            <person name="Bluhm B."/>
            <person name="Cannon C."/>
            <person name="Castanera R."/>
            <person name="Culley D."/>
            <person name="Daum C."/>
            <person name="Ezra D."/>
            <person name="Gonzalez J."/>
            <person name="Henrissat B."/>
            <person name="Kuo A."/>
            <person name="Liang C."/>
            <person name="Lipzen A."/>
            <person name="Lutzoni F."/>
            <person name="Magnuson J."/>
            <person name="Mondo S."/>
            <person name="Nolan M."/>
            <person name="Ohm R."/>
            <person name="Pangilinan J."/>
            <person name="Park H.-J."/>
            <person name="Ramirez L."/>
            <person name="Alfaro M."/>
            <person name="Sun H."/>
            <person name="Tritt A."/>
            <person name="Yoshinaga Y."/>
            <person name="Zwiers L.-H."/>
            <person name="Turgeon B."/>
            <person name="Goodwin S."/>
            <person name="Spatafora J."/>
            <person name="Crous P."/>
            <person name="Grigoriev I."/>
        </authorList>
    </citation>
    <scope>NUCLEOTIDE SEQUENCE</scope>
    <source>
        <strain evidence="2">CBS 122681</strain>
    </source>
</reference>
<protein>
    <recommendedName>
        <fullName evidence="4">WD40 repeat-like protein</fullName>
    </recommendedName>
</protein>
<dbReference type="EMBL" id="MU004327">
    <property type="protein sequence ID" value="KAF2657271.1"/>
    <property type="molecule type" value="Genomic_DNA"/>
</dbReference>
<name>A0A6A6TD87_9PLEO</name>
<keyword evidence="3" id="KW-1185">Reference proteome</keyword>
<dbReference type="SUPFAM" id="SSF50978">
    <property type="entry name" value="WD40 repeat-like"/>
    <property type="match status" value="1"/>
</dbReference>
<dbReference type="InterPro" id="IPR036322">
    <property type="entry name" value="WD40_repeat_dom_sf"/>
</dbReference>
<accession>A0A6A6TD87</accession>
<feature type="region of interest" description="Disordered" evidence="1">
    <location>
        <begin position="451"/>
        <end position="472"/>
    </location>
</feature>
<dbReference type="OrthoDB" id="3759755at2759"/>
<dbReference type="Gene3D" id="2.130.10.10">
    <property type="entry name" value="YVTN repeat-like/Quinoprotein amine dehydrogenase"/>
    <property type="match status" value="1"/>
</dbReference>
<gene>
    <name evidence="2" type="ORF">K491DRAFT_757004</name>
</gene>
<evidence type="ECO:0000313" key="3">
    <source>
        <dbReference type="Proteomes" id="UP000799324"/>
    </source>
</evidence>
<feature type="compositionally biased region" description="Basic and acidic residues" evidence="1">
    <location>
        <begin position="463"/>
        <end position="472"/>
    </location>
</feature>
<organism evidence="2 3">
    <name type="scientific">Lophiostoma macrostomum CBS 122681</name>
    <dbReference type="NCBI Taxonomy" id="1314788"/>
    <lineage>
        <taxon>Eukaryota</taxon>
        <taxon>Fungi</taxon>
        <taxon>Dikarya</taxon>
        <taxon>Ascomycota</taxon>
        <taxon>Pezizomycotina</taxon>
        <taxon>Dothideomycetes</taxon>
        <taxon>Pleosporomycetidae</taxon>
        <taxon>Pleosporales</taxon>
        <taxon>Lophiostomataceae</taxon>
        <taxon>Lophiostoma</taxon>
    </lineage>
</organism>
<evidence type="ECO:0000256" key="1">
    <source>
        <dbReference type="SAM" id="MobiDB-lite"/>
    </source>
</evidence>
<sequence length="472" mass="52088">MFSSQSSRGASRRSSTFTENFRTFTTSLGSPPIHSRLERRRWLGVRDPTPDICTALSSNGWIATASDNKVRLYNYKDVDTTREIKCSFSIDVTPESDRIRAIALSDDLLAIVTHSRLLVYEYRTTGAISDNLVDSREIDQRQTWTPKSIAIRQRGAVGERLVASAFIVVGGERKTGAKLFSYAYEGNCWCAHSDRVLLSCPSNTGSIKIVSFSPNESKALEPFLVCGVSNSDVIYCWRVDPTERLIRTVDPSLTLNCTSGRLGTFQRGEITSVAIFSSPSKRPYLFCSVNQRHGSHTIRSFLAPLEQAYAGQSSHSTQWRELPEETVGRNMLCGTVTSNGLFIVVVEEGIMRLLRLQGACEGGLTCWSNPINWVSSLKPAATDVLAVSVSAKEEFGRLHVTAVDGRGHVLFARVSVPKMPPPDEVIIERVPRAEVPSEHLILEIAASSEGSRRSNSIATQEQDQDRIDIVPG</sequence>